<evidence type="ECO:0000313" key="2">
    <source>
        <dbReference type="EMBL" id="PIP16685.1"/>
    </source>
</evidence>
<evidence type="ECO:0000313" key="3">
    <source>
        <dbReference type="Proteomes" id="UP000230392"/>
    </source>
</evidence>
<keyword evidence="1" id="KW-0812">Transmembrane</keyword>
<comment type="caution">
    <text evidence="2">The sequence shown here is derived from an EMBL/GenBank/DDBJ whole genome shotgun (WGS) entry which is preliminary data.</text>
</comment>
<proteinExistence type="predicted"/>
<feature type="transmembrane region" description="Helical" evidence="1">
    <location>
        <begin position="93"/>
        <end position="112"/>
    </location>
</feature>
<reference evidence="2 3" key="1">
    <citation type="submission" date="2017-09" db="EMBL/GenBank/DDBJ databases">
        <title>Depth-based differentiation of microbial function through sediment-hosted aquifers and enrichment of novel symbionts in the deep terrestrial subsurface.</title>
        <authorList>
            <person name="Probst A.J."/>
            <person name="Ladd B."/>
            <person name="Jarett J.K."/>
            <person name="Geller-Mcgrath D.E."/>
            <person name="Sieber C.M."/>
            <person name="Emerson J.B."/>
            <person name="Anantharaman K."/>
            <person name="Thomas B.C."/>
            <person name="Malmstrom R."/>
            <person name="Stieglmeier M."/>
            <person name="Klingl A."/>
            <person name="Woyke T."/>
            <person name="Ryan C.M."/>
            <person name="Banfield J.F."/>
        </authorList>
    </citation>
    <scope>NUCLEOTIDE SEQUENCE [LARGE SCALE GENOMIC DNA]</scope>
    <source>
        <strain evidence="2">CG23_combo_of_CG06-09_8_20_14_all_48_7</strain>
    </source>
</reference>
<feature type="transmembrane region" description="Helical" evidence="1">
    <location>
        <begin position="195"/>
        <end position="219"/>
    </location>
</feature>
<name>A0A2G9YBS3_9BACT</name>
<sequence length="220" mass="23197">MFFLPVSLLLLLIIVLLIPVLLILLPLRIVEAALSRLGIPGPVAFLLFLASLLGSLINIPIATRPAPAGPLLFQHHFNLFQPFFWHPGPATEMTLAINVGGAVIPLLIVFFLSFRAPGFPTIVASAISTLVCYLVAKPVPGIGITISPFVPSLVSVGCAFLLSPRKRAPVAYISGVLGVLIGADLLHLFRLPVYSGMMSIGGAGVFDGIFLVGILAALFA</sequence>
<dbReference type="Pfam" id="PF07758">
    <property type="entry name" value="DUF1614"/>
    <property type="match status" value="1"/>
</dbReference>
<evidence type="ECO:0008006" key="4">
    <source>
        <dbReference type="Google" id="ProtNLM"/>
    </source>
</evidence>
<dbReference type="InterPro" id="IPR011672">
    <property type="entry name" value="DUF1614"/>
</dbReference>
<evidence type="ECO:0000256" key="1">
    <source>
        <dbReference type="SAM" id="Phobius"/>
    </source>
</evidence>
<gene>
    <name evidence="2" type="ORF">COX46_00745</name>
</gene>
<dbReference type="EMBL" id="PCRF01000035">
    <property type="protein sequence ID" value="PIP16685.1"/>
    <property type="molecule type" value="Genomic_DNA"/>
</dbReference>
<feature type="transmembrane region" description="Helical" evidence="1">
    <location>
        <begin position="142"/>
        <end position="163"/>
    </location>
</feature>
<dbReference type="AlphaFoldDB" id="A0A2G9YBS3"/>
<feature type="transmembrane region" description="Helical" evidence="1">
    <location>
        <begin position="6"/>
        <end position="27"/>
    </location>
</feature>
<protein>
    <recommendedName>
        <fullName evidence="4">DUF1614 domain-containing protein</fullName>
    </recommendedName>
</protein>
<feature type="transmembrane region" description="Helical" evidence="1">
    <location>
        <begin position="170"/>
        <end position="189"/>
    </location>
</feature>
<dbReference type="Proteomes" id="UP000230392">
    <property type="component" value="Unassembled WGS sequence"/>
</dbReference>
<keyword evidence="1" id="KW-1133">Transmembrane helix</keyword>
<accession>A0A2G9YBS3</accession>
<keyword evidence="1" id="KW-0472">Membrane</keyword>
<feature type="transmembrane region" description="Helical" evidence="1">
    <location>
        <begin position="119"/>
        <end position="136"/>
    </location>
</feature>
<feature type="transmembrane region" description="Helical" evidence="1">
    <location>
        <begin position="39"/>
        <end position="61"/>
    </location>
</feature>
<organism evidence="2 3">
    <name type="scientific">bacterium (Candidatus Ratteibacteria) CG23_combo_of_CG06-09_8_20_14_all_48_7</name>
    <dbReference type="NCBI Taxonomy" id="2014292"/>
    <lineage>
        <taxon>Bacteria</taxon>
        <taxon>Candidatus Ratteibacteria</taxon>
    </lineage>
</organism>